<keyword evidence="3" id="KW-1003">Cell membrane</keyword>
<gene>
    <name evidence="11" type="ORF">E3T50_15925</name>
</gene>
<keyword evidence="12" id="KW-1185">Reference proteome</keyword>
<evidence type="ECO:0000256" key="7">
    <source>
        <dbReference type="ARBA" id="ARBA00022989"/>
    </source>
</evidence>
<dbReference type="PANTHER" id="PTHR32309:SF13">
    <property type="entry name" value="FERRIC ENTEROBACTIN TRANSPORT PROTEIN FEPE"/>
    <property type="match status" value="1"/>
</dbReference>
<keyword evidence="7 9" id="KW-1133">Transmembrane helix</keyword>
<evidence type="ECO:0000313" key="12">
    <source>
        <dbReference type="Proteomes" id="UP000297983"/>
    </source>
</evidence>
<keyword evidence="11" id="KW-0808">Transferase</keyword>
<dbReference type="Pfam" id="PF02706">
    <property type="entry name" value="Wzz"/>
    <property type="match status" value="1"/>
</dbReference>
<evidence type="ECO:0000256" key="8">
    <source>
        <dbReference type="ARBA" id="ARBA00023136"/>
    </source>
</evidence>
<dbReference type="SUPFAM" id="SSF52540">
    <property type="entry name" value="P-loop containing nucleoside triphosphate hydrolases"/>
    <property type="match status" value="1"/>
</dbReference>
<keyword evidence="5" id="KW-0547">Nucleotide-binding</keyword>
<evidence type="ECO:0000256" key="6">
    <source>
        <dbReference type="ARBA" id="ARBA00022840"/>
    </source>
</evidence>
<evidence type="ECO:0000256" key="1">
    <source>
        <dbReference type="ARBA" id="ARBA00004651"/>
    </source>
</evidence>
<feature type="domain" description="Polysaccharide chain length determinant N-terminal" evidence="10">
    <location>
        <begin position="8"/>
        <end position="89"/>
    </location>
</feature>
<keyword evidence="6" id="KW-0067">ATP-binding</keyword>
<evidence type="ECO:0000313" key="11">
    <source>
        <dbReference type="EMBL" id="TFD66675.1"/>
    </source>
</evidence>
<reference evidence="11 12" key="1">
    <citation type="submission" date="2019-03" db="EMBL/GenBank/DDBJ databases">
        <title>Genomics of glacier-inhabiting Cryobacterium strains.</title>
        <authorList>
            <person name="Liu Q."/>
            <person name="Xin Y.-H."/>
        </authorList>
    </citation>
    <scope>NUCLEOTIDE SEQUENCE [LARGE SCALE GENOMIC DNA]</scope>
    <source>
        <strain evidence="11 12">Hz16</strain>
    </source>
</reference>
<proteinExistence type="inferred from homology"/>
<accession>A0A4R9ANQ4</accession>
<dbReference type="InterPro" id="IPR003856">
    <property type="entry name" value="LPS_length_determ_N"/>
</dbReference>
<dbReference type="EC" id="2.7.10.2" evidence="11"/>
<protein>
    <submittedName>
        <fullName evidence="11">Polysaccharide biosynthesis tyrosine autokinase</fullName>
        <ecNumber evidence="11">2.7.10.2</ecNumber>
    </submittedName>
</protein>
<dbReference type="GO" id="GO:0004715">
    <property type="term" value="F:non-membrane spanning protein tyrosine kinase activity"/>
    <property type="evidence" value="ECO:0007669"/>
    <property type="project" value="UniProtKB-EC"/>
</dbReference>
<dbReference type="EMBL" id="SOHL01000030">
    <property type="protein sequence ID" value="TFD66675.1"/>
    <property type="molecule type" value="Genomic_DNA"/>
</dbReference>
<evidence type="ECO:0000256" key="5">
    <source>
        <dbReference type="ARBA" id="ARBA00022741"/>
    </source>
</evidence>
<comment type="caution">
    <text evidence="11">The sequence shown here is derived from an EMBL/GenBank/DDBJ whole genome shotgun (WGS) entry which is preliminary data.</text>
</comment>
<organism evidence="11 12">
    <name type="scientific">Cryobacterium gelidum</name>
    <dbReference type="NCBI Taxonomy" id="1259164"/>
    <lineage>
        <taxon>Bacteria</taxon>
        <taxon>Bacillati</taxon>
        <taxon>Actinomycetota</taxon>
        <taxon>Actinomycetes</taxon>
        <taxon>Micrococcales</taxon>
        <taxon>Microbacteriaceae</taxon>
        <taxon>Cryobacterium</taxon>
    </lineage>
</organism>
<keyword evidence="8 9" id="KW-0472">Membrane</keyword>
<dbReference type="RefSeq" id="WP_134553363.1">
    <property type="nucleotide sequence ID" value="NZ_SOHL01000030.1"/>
</dbReference>
<keyword evidence="11" id="KW-0418">Kinase</keyword>
<sequence>MGPIDDLRRIASQWLLVLIVGVLGGASAWAYAISLPTQYLATNSIFVTSDRGETTSELLQSSTLTQNLMQSYAQLATTPTVLKPVISQLGLDTTPQALASRVTAVTPLNTVIINIAVTSQSAAQAVVLADAISDSLARTVLTLAPKRTGSVPSIAVTTVTPAQLPVGPFAPDTRLIVLTGLLLGFVLGAGYALARKVLDTRVSTKKDLDRVSTAPQLGMIGRKRRSDPAGLIMRVLPQSAPAEAYRRVRANLEFLDVDNPPRSAVVTSASARDGKSTTAINLALAMTECGSRVLIIDADLRRPSIAELCDLEGDVGLTTILLGYVGPEDAIVRWSDGLDVLPSGAVPPNSGQLLGSAAMKTLMQRLREDYDFIIVDSPPLLTATDALGLSRLTDGAIVVARYKSTTRQQLAATTDSLDAVNARILGIVLNRVRERRTGLYYGPLKAVAAASMPQMSPANKKQIPGLLDRQPTTDQETVTILKSKKLPRDVQNVSLKH</sequence>
<dbReference type="AlphaFoldDB" id="A0A4R9ANQ4"/>
<evidence type="ECO:0000256" key="3">
    <source>
        <dbReference type="ARBA" id="ARBA00022475"/>
    </source>
</evidence>
<dbReference type="InterPro" id="IPR050445">
    <property type="entry name" value="Bact_polysacc_biosynth/exp"/>
</dbReference>
<comment type="similarity">
    <text evidence="2">Belongs to the CpsC/CapA family.</text>
</comment>
<comment type="subcellular location">
    <subcellularLocation>
        <location evidence="1">Cell membrane</location>
        <topology evidence="1">Multi-pass membrane protein</topology>
    </subcellularLocation>
</comment>
<evidence type="ECO:0000259" key="10">
    <source>
        <dbReference type="Pfam" id="PF02706"/>
    </source>
</evidence>
<dbReference type="CDD" id="cd05387">
    <property type="entry name" value="BY-kinase"/>
    <property type="match status" value="1"/>
</dbReference>
<dbReference type="PANTHER" id="PTHR32309">
    <property type="entry name" value="TYROSINE-PROTEIN KINASE"/>
    <property type="match status" value="1"/>
</dbReference>
<dbReference type="InterPro" id="IPR027417">
    <property type="entry name" value="P-loop_NTPase"/>
</dbReference>
<keyword evidence="4 9" id="KW-0812">Transmembrane</keyword>
<dbReference type="GO" id="GO:0005886">
    <property type="term" value="C:plasma membrane"/>
    <property type="evidence" value="ECO:0007669"/>
    <property type="project" value="UniProtKB-SubCell"/>
</dbReference>
<dbReference type="InterPro" id="IPR005702">
    <property type="entry name" value="Wzc-like_C"/>
</dbReference>
<dbReference type="Pfam" id="PF10609">
    <property type="entry name" value="ParA"/>
    <property type="match status" value="1"/>
</dbReference>
<name>A0A4R9ANQ4_9MICO</name>
<dbReference type="GO" id="GO:0005524">
    <property type="term" value="F:ATP binding"/>
    <property type="evidence" value="ECO:0007669"/>
    <property type="project" value="UniProtKB-KW"/>
</dbReference>
<dbReference type="Gene3D" id="3.40.50.300">
    <property type="entry name" value="P-loop containing nucleotide triphosphate hydrolases"/>
    <property type="match status" value="1"/>
</dbReference>
<dbReference type="Proteomes" id="UP000297983">
    <property type="component" value="Unassembled WGS sequence"/>
</dbReference>
<dbReference type="InterPro" id="IPR033756">
    <property type="entry name" value="YlxH/NBP35"/>
</dbReference>
<feature type="transmembrane region" description="Helical" evidence="9">
    <location>
        <begin position="12"/>
        <end position="33"/>
    </location>
</feature>
<dbReference type="NCBIfam" id="TIGR01007">
    <property type="entry name" value="eps_fam"/>
    <property type="match status" value="1"/>
</dbReference>
<evidence type="ECO:0000256" key="4">
    <source>
        <dbReference type="ARBA" id="ARBA00022692"/>
    </source>
</evidence>
<evidence type="ECO:0000256" key="9">
    <source>
        <dbReference type="SAM" id="Phobius"/>
    </source>
</evidence>
<feature type="transmembrane region" description="Helical" evidence="9">
    <location>
        <begin position="175"/>
        <end position="194"/>
    </location>
</feature>
<evidence type="ECO:0000256" key="2">
    <source>
        <dbReference type="ARBA" id="ARBA00006683"/>
    </source>
</evidence>